<evidence type="ECO:0000313" key="3">
    <source>
        <dbReference type="EMBL" id="KAA1091319.1"/>
    </source>
</evidence>
<dbReference type="EMBL" id="VSWC01000092">
    <property type="protein sequence ID" value="KAA1091319.1"/>
    <property type="molecule type" value="Genomic_DNA"/>
</dbReference>
<dbReference type="PANTHER" id="PTHR31912:SF34">
    <property type="entry name" value="NOTOCHORD-RELATED PROTEIN"/>
    <property type="match status" value="1"/>
</dbReference>
<feature type="compositionally biased region" description="Polar residues" evidence="1">
    <location>
        <begin position="705"/>
        <end position="722"/>
    </location>
</feature>
<organism evidence="3 4">
    <name type="scientific">Puccinia graminis f. sp. tritici</name>
    <dbReference type="NCBI Taxonomy" id="56615"/>
    <lineage>
        <taxon>Eukaryota</taxon>
        <taxon>Fungi</taxon>
        <taxon>Dikarya</taxon>
        <taxon>Basidiomycota</taxon>
        <taxon>Pucciniomycotina</taxon>
        <taxon>Pucciniomycetes</taxon>
        <taxon>Pucciniales</taxon>
        <taxon>Pucciniaceae</taxon>
        <taxon>Puccinia</taxon>
    </lineage>
</organism>
<gene>
    <name evidence="3" type="ORF">PGT21_031211</name>
    <name evidence="2" type="ORF">PGTUg99_031714</name>
</gene>
<comment type="caution">
    <text evidence="3">The sequence shown here is derived from an EMBL/GenBank/DDBJ whole genome shotgun (WGS) entry which is preliminary data.</text>
</comment>
<dbReference type="Proteomes" id="UP000325313">
    <property type="component" value="Unassembled WGS sequence"/>
</dbReference>
<dbReference type="OrthoDB" id="2506799at2759"/>
<protein>
    <submittedName>
        <fullName evidence="3">Uncharacterized protein</fullName>
    </submittedName>
</protein>
<dbReference type="EMBL" id="VDEP01000471">
    <property type="protein sequence ID" value="KAA1075966.1"/>
    <property type="molecule type" value="Genomic_DNA"/>
</dbReference>
<dbReference type="PANTHER" id="PTHR31912">
    <property type="entry name" value="IP13529P"/>
    <property type="match status" value="1"/>
</dbReference>
<evidence type="ECO:0000256" key="1">
    <source>
        <dbReference type="SAM" id="MobiDB-lite"/>
    </source>
</evidence>
<feature type="compositionally biased region" description="Low complexity" evidence="1">
    <location>
        <begin position="690"/>
        <end position="699"/>
    </location>
</feature>
<name>A0A5B0NU25_PUCGR</name>
<evidence type="ECO:0000313" key="5">
    <source>
        <dbReference type="Proteomes" id="UP000325313"/>
    </source>
</evidence>
<keyword evidence="4" id="KW-1185">Reference proteome</keyword>
<dbReference type="AlphaFoldDB" id="A0A5B0NU25"/>
<evidence type="ECO:0000313" key="2">
    <source>
        <dbReference type="EMBL" id="KAA1075966.1"/>
    </source>
</evidence>
<feature type="region of interest" description="Disordered" evidence="1">
    <location>
        <begin position="678"/>
        <end position="722"/>
    </location>
</feature>
<dbReference type="Proteomes" id="UP000324748">
    <property type="component" value="Unassembled WGS sequence"/>
</dbReference>
<accession>A0A5B0NU25</accession>
<sequence>MTNQQYNCHFLATSNTAGALELADQIVDELNVLATQGFNAYDVGRNEDVLVMTMVLCFLGDSPMHAEIANTPMPSVSLNPCRMCDLSAPGKDSKSTLDYVNDFLGKDTAGHKVPFNPRKWEDTIANTHTLWQIGKTRSKKLFDKRSIEYGVRDVINRACLMIVKDRKASKTKKALINQMHKDKSLKLFSPMLRLKGFDGCKDTPVEVLHVVLLGVVKYLLRDFMTTTIKPKHLPQLIASWDSFNVQSLELGQIQGKYFVKHYKSLVGKHFRIVLQLAPFVLFQFMTAEQRDLWTALCQLAPLVFQTSIADMAVYLKTLQDQLDHFMHLLIQMSAQWVNKPKFHMLLHLPDSIRRFGPASLVATEKFESFNGILRNASVHSNRHCPGRDLAISFANYECMRALASGAKLFHHIDNRYFYASPQVTNMFKDPMIQKSMGLNEKLLNKYTGITATYLSKKAEQMAPHPVPPHLMQAYPGQTFKFVKSLTVDSKKILTRNTFVQVKSSDLSTTKRIGRINNIWNVQSNTGSGYIICLTWFKLMGISDFYQLRSISSTHVLADVFPHEIEDTLNVQHNCHEGGCGFKKRERNISDYQEGDPGLSYETMHNNHNSFILNSTSFHATSNHLYLAELEYYRPTATQWVAAIQIGLDKWHLGAQGNNKGKQVVCNADTLQADEIMGGEEQHNTPDSSSHRSQSWGSHSAGSPHLANNPQHPTGPTMEQTTK</sequence>
<reference evidence="4 5" key="1">
    <citation type="submission" date="2019-05" db="EMBL/GenBank/DDBJ databases">
        <title>Emergence of the Ug99 lineage of the wheat stem rust pathogen through somatic hybridization.</title>
        <authorList>
            <person name="Li F."/>
            <person name="Upadhyaya N.M."/>
            <person name="Sperschneider J."/>
            <person name="Matny O."/>
            <person name="Nguyen-Phuc H."/>
            <person name="Mago R."/>
            <person name="Raley C."/>
            <person name="Miller M.E."/>
            <person name="Silverstein K.A.T."/>
            <person name="Henningsen E."/>
            <person name="Hirsch C.D."/>
            <person name="Visser B."/>
            <person name="Pretorius Z.A."/>
            <person name="Steffenson B.J."/>
            <person name="Schwessinger B."/>
            <person name="Dodds P.N."/>
            <person name="Figueroa M."/>
        </authorList>
    </citation>
    <scope>NUCLEOTIDE SEQUENCE [LARGE SCALE GENOMIC DNA]</scope>
    <source>
        <strain evidence="3">21-0</strain>
        <strain evidence="2 5">Ug99</strain>
    </source>
</reference>
<evidence type="ECO:0000313" key="4">
    <source>
        <dbReference type="Proteomes" id="UP000324748"/>
    </source>
</evidence>
<proteinExistence type="predicted"/>